<dbReference type="Proteomes" id="UP000683417">
    <property type="component" value="Unassembled WGS sequence"/>
</dbReference>
<dbReference type="EMBL" id="CAJHIT010000001">
    <property type="protein sequence ID" value="CAD6499131.1"/>
    <property type="molecule type" value="Genomic_DNA"/>
</dbReference>
<evidence type="ECO:0000256" key="1">
    <source>
        <dbReference type="SAM" id="MobiDB-lite"/>
    </source>
</evidence>
<gene>
    <name evidence="2" type="ORF">BGTH12_LOCUS489</name>
</gene>
<feature type="non-terminal residue" evidence="2">
    <location>
        <position position="191"/>
    </location>
</feature>
<comment type="caution">
    <text evidence="2">The sequence shown here is derived from an EMBL/GenBank/DDBJ whole genome shotgun (WGS) entry which is preliminary data.</text>
</comment>
<dbReference type="AlphaFoldDB" id="A0A9W4GBZ5"/>
<protein>
    <submittedName>
        <fullName evidence="2">BgTH12-04783</fullName>
    </submittedName>
</protein>
<proteinExistence type="predicted"/>
<evidence type="ECO:0000313" key="3">
    <source>
        <dbReference type="Proteomes" id="UP000683417"/>
    </source>
</evidence>
<feature type="compositionally biased region" description="Basic and acidic residues" evidence="1">
    <location>
        <begin position="71"/>
        <end position="87"/>
    </location>
</feature>
<feature type="region of interest" description="Disordered" evidence="1">
    <location>
        <begin position="31"/>
        <end position="99"/>
    </location>
</feature>
<name>A0A9W4GBZ5_BLUGR</name>
<sequence>SQATTTPSRTTCTLLDTIGCSPRVSYLTLDNHNGKYEQREPSYPPALEGQQTDPQPRLFRSCTSSVYPSVPRDEKPPVFQDFRHDPYTDLPPRNEPNEKLEPSVAINKAMDNLEELVANIQSSIINHVLAYQLAMDRSLARSLKQYYLERHHQDSYFRGKDQSHDGDRFNLQKKRQPWKKKCYNCRKYNCW</sequence>
<reference evidence="2" key="1">
    <citation type="submission" date="2020-10" db="EMBL/GenBank/DDBJ databases">
        <authorList>
            <person name="Muller C M."/>
        </authorList>
    </citation>
    <scope>NUCLEOTIDE SEQUENCE</scope>
    <source>
        <strain evidence="2">THUN-12</strain>
    </source>
</reference>
<organism evidence="2 3">
    <name type="scientific">Blumeria graminis f. sp. triticale</name>
    <dbReference type="NCBI Taxonomy" id="1689686"/>
    <lineage>
        <taxon>Eukaryota</taxon>
        <taxon>Fungi</taxon>
        <taxon>Dikarya</taxon>
        <taxon>Ascomycota</taxon>
        <taxon>Pezizomycotina</taxon>
        <taxon>Leotiomycetes</taxon>
        <taxon>Erysiphales</taxon>
        <taxon>Erysiphaceae</taxon>
        <taxon>Blumeria</taxon>
    </lineage>
</organism>
<accession>A0A9W4GBZ5</accession>
<evidence type="ECO:0000313" key="2">
    <source>
        <dbReference type="EMBL" id="CAD6499131.1"/>
    </source>
</evidence>